<keyword evidence="2" id="KW-0808">Transferase</keyword>
<dbReference type="PROSITE" id="PS51186">
    <property type="entry name" value="GNAT"/>
    <property type="match status" value="1"/>
</dbReference>
<name>A0A1G9PM87_9FIRM</name>
<dbReference type="AlphaFoldDB" id="A0A1G9PM87"/>
<dbReference type="InterPro" id="IPR000182">
    <property type="entry name" value="GNAT_dom"/>
</dbReference>
<evidence type="ECO:0000313" key="2">
    <source>
        <dbReference type="EMBL" id="SDL99926.1"/>
    </source>
</evidence>
<dbReference type="GO" id="GO:0016747">
    <property type="term" value="F:acyltransferase activity, transferring groups other than amino-acyl groups"/>
    <property type="evidence" value="ECO:0007669"/>
    <property type="project" value="InterPro"/>
</dbReference>
<dbReference type="Proteomes" id="UP000199068">
    <property type="component" value="Unassembled WGS sequence"/>
</dbReference>
<evidence type="ECO:0000313" key="3">
    <source>
        <dbReference type="Proteomes" id="UP000199068"/>
    </source>
</evidence>
<dbReference type="CDD" id="cd04301">
    <property type="entry name" value="NAT_SF"/>
    <property type="match status" value="1"/>
</dbReference>
<organism evidence="2 3">
    <name type="scientific">Romboutsia lituseburensis DSM 797</name>
    <dbReference type="NCBI Taxonomy" id="1121325"/>
    <lineage>
        <taxon>Bacteria</taxon>
        <taxon>Bacillati</taxon>
        <taxon>Bacillota</taxon>
        <taxon>Clostridia</taxon>
        <taxon>Peptostreptococcales</taxon>
        <taxon>Peptostreptococcaceae</taxon>
        <taxon>Romboutsia</taxon>
    </lineage>
</organism>
<dbReference type="PANTHER" id="PTHR39173">
    <property type="entry name" value="ACETYLTRANSFERASE"/>
    <property type="match status" value="1"/>
</dbReference>
<protein>
    <submittedName>
        <fullName evidence="2">Predicted acetyltransferase</fullName>
    </submittedName>
</protein>
<accession>A0A1G9PM87</accession>
<dbReference type="SUPFAM" id="SSF55729">
    <property type="entry name" value="Acyl-CoA N-acyltransferases (Nat)"/>
    <property type="match status" value="1"/>
</dbReference>
<evidence type="ECO:0000259" key="1">
    <source>
        <dbReference type="PROSITE" id="PS51186"/>
    </source>
</evidence>
<dbReference type="Gene3D" id="3.40.630.30">
    <property type="match status" value="1"/>
</dbReference>
<dbReference type="Pfam" id="PF13302">
    <property type="entry name" value="Acetyltransf_3"/>
    <property type="match status" value="1"/>
</dbReference>
<gene>
    <name evidence="2" type="ORF">SAMN04515677_104425</name>
</gene>
<feature type="domain" description="N-acetyltransferase" evidence="1">
    <location>
        <begin position="34"/>
        <end position="167"/>
    </location>
</feature>
<dbReference type="PANTHER" id="PTHR39173:SF1">
    <property type="entry name" value="ACETYLTRANSFERASE"/>
    <property type="match status" value="1"/>
</dbReference>
<sequence>MENIRLEIPSIKYEKSFLEYINDYKISGDKEYMYVYRDAYKDFKQYVSKLNNNAKGIDLPEGYVPCSSFWLVNDKEQVLGSIRIRHGNIPFDGNIGYDIAPKYRGNGYGNKILELALPYAKEIGLDKVVLNCAKANIRSEKVILNNNGIFFKSHEKDGNLYNQFEIKL</sequence>
<reference evidence="2 3" key="1">
    <citation type="submission" date="2016-10" db="EMBL/GenBank/DDBJ databases">
        <authorList>
            <person name="de Groot N.N."/>
        </authorList>
    </citation>
    <scope>NUCLEOTIDE SEQUENCE [LARGE SCALE GENOMIC DNA]</scope>
    <source>
        <strain evidence="2 3">DSM 797</strain>
    </source>
</reference>
<dbReference type="InterPro" id="IPR016181">
    <property type="entry name" value="Acyl_CoA_acyltransferase"/>
</dbReference>
<dbReference type="RefSeq" id="WP_092725866.1">
    <property type="nucleotide sequence ID" value="NZ_FNGW01000004.1"/>
</dbReference>
<dbReference type="EMBL" id="FNGW01000004">
    <property type="protein sequence ID" value="SDL99926.1"/>
    <property type="molecule type" value="Genomic_DNA"/>
</dbReference>
<dbReference type="STRING" id="1121325.SAMN04515677_104425"/>
<proteinExistence type="predicted"/>
<keyword evidence="3" id="KW-1185">Reference proteome</keyword>